<keyword evidence="3 6" id="KW-0812">Transmembrane</keyword>
<feature type="transmembrane region" description="Helical" evidence="6">
    <location>
        <begin position="162"/>
        <end position="181"/>
    </location>
</feature>
<proteinExistence type="predicted"/>
<dbReference type="SUPFAM" id="SSF103473">
    <property type="entry name" value="MFS general substrate transporter"/>
    <property type="match status" value="1"/>
</dbReference>
<feature type="transmembrane region" description="Helical" evidence="6">
    <location>
        <begin position="327"/>
        <end position="347"/>
    </location>
</feature>
<accession>A0ABX4I3T5</accession>
<sequence length="392" mass="41241">MQPTPDRWTNLASLLMVSMMGAAVLTLLPLWVGGLSDQGNFSETQIGWLAAADVIGIFASSASAIFWVRRVAWKQVTLAGLAVFLIGNLLSLGTSDFIQLMSLRILAGLGCGAAYAVALAGLGDHRRPPLAFGMMVTAQVTFGTIGFFAVPRIMELWQVNGFFHYLNGWLAVTLLLCALTFPRSQRGSEAADAVGILSLLGGRSLLVFATTVVYYCGVSAVWAYLERIGVDMGLSGAEVGDLLGIGFAISGLGSLATPLVARHLGRALSLVISIAIQVGTMSLLIGQHSGDAYLLYAVTSIVFQFFWSFTIPLLMDQFNRVDDTGRFIVLCASAFKVGEIIGPPLAASLIQPFGYAGVLSLGIGSVILALGMALVTETRAEEPAGVPAAGSL</sequence>
<evidence type="ECO:0000313" key="8">
    <source>
        <dbReference type="Proteomes" id="UP000218427"/>
    </source>
</evidence>
<evidence type="ECO:0000256" key="6">
    <source>
        <dbReference type="SAM" id="Phobius"/>
    </source>
</evidence>
<evidence type="ECO:0000256" key="2">
    <source>
        <dbReference type="ARBA" id="ARBA00022475"/>
    </source>
</evidence>
<feature type="transmembrane region" description="Helical" evidence="6">
    <location>
        <begin position="75"/>
        <end position="93"/>
    </location>
</feature>
<feature type="transmembrane region" description="Helical" evidence="6">
    <location>
        <begin position="105"/>
        <end position="123"/>
    </location>
</feature>
<dbReference type="Gene3D" id="1.20.1250.20">
    <property type="entry name" value="MFS general substrate transporter like domains"/>
    <property type="match status" value="2"/>
</dbReference>
<dbReference type="InterPro" id="IPR011701">
    <property type="entry name" value="MFS"/>
</dbReference>
<evidence type="ECO:0000256" key="5">
    <source>
        <dbReference type="ARBA" id="ARBA00023136"/>
    </source>
</evidence>
<protein>
    <submittedName>
        <fullName evidence="7">MFS transporter</fullName>
    </submittedName>
</protein>
<feature type="transmembrane region" description="Helical" evidence="6">
    <location>
        <begin position="268"/>
        <end position="287"/>
    </location>
</feature>
<feature type="transmembrane region" description="Helical" evidence="6">
    <location>
        <begin position="242"/>
        <end position="261"/>
    </location>
</feature>
<dbReference type="Proteomes" id="UP000218427">
    <property type="component" value="Unassembled WGS sequence"/>
</dbReference>
<dbReference type="Pfam" id="PF07690">
    <property type="entry name" value="MFS_1"/>
    <property type="match status" value="1"/>
</dbReference>
<feature type="transmembrane region" description="Helical" evidence="6">
    <location>
        <begin position="130"/>
        <end position="150"/>
    </location>
</feature>
<dbReference type="PANTHER" id="PTHR43124">
    <property type="entry name" value="PURINE EFFLUX PUMP PBUE"/>
    <property type="match status" value="1"/>
</dbReference>
<evidence type="ECO:0000256" key="3">
    <source>
        <dbReference type="ARBA" id="ARBA00022692"/>
    </source>
</evidence>
<dbReference type="EMBL" id="LRFG02000001">
    <property type="protein sequence ID" value="PCO07094.1"/>
    <property type="molecule type" value="Genomic_DNA"/>
</dbReference>
<feature type="transmembrane region" description="Helical" evidence="6">
    <location>
        <begin position="353"/>
        <end position="375"/>
    </location>
</feature>
<keyword evidence="2" id="KW-1003">Cell membrane</keyword>
<feature type="transmembrane region" description="Helical" evidence="6">
    <location>
        <begin position="293"/>
        <end position="315"/>
    </location>
</feature>
<comment type="subcellular location">
    <subcellularLocation>
        <location evidence="1">Cell membrane</location>
        <topology evidence="1">Multi-pass membrane protein</topology>
    </subcellularLocation>
</comment>
<name>A0ABX4I3T5_9GAMM</name>
<evidence type="ECO:0000256" key="1">
    <source>
        <dbReference type="ARBA" id="ARBA00004651"/>
    </source>
</evidence>
<dbReference type="PANTHER" id="PTHR43124:SF10">
    <property type="entry name" value="PURINE EFFLUX PUMP PBUE"/>
    <property type="match status" value="1"/>
</dbReference>
<dbReference type="InterPro" id="IPR050189">
    <property type="entry name" value="MFS_Efflux_Transporters"/>
</dbReference>
<feature type="transmembrane region" description="Helical" evidence="6">
    <location>
        <begin position="193"/>
        <end position="222"/>
    </location>
</feature>
<evidence type="ECO:0000256" key="4">
    <source>
        <dbReference type="ARBA" id="ARBA00022989"/>
    </source>
</evidence>
<feature type="transmembrane region" description="Helical" evidence="6">
    <location>
        <begin position="12"/>
        <end position="34"/>
    </location>
</feature>
<gene>
    <name evidence="7" type="ORF">AWR36_002365</name>
</gene>
<organism evidence="7 8">
    <name type="scientific">Microbulbifer flavimaris</name>
    <dbReference type="NCBI Taxonomy" id="1781068"/>
    <lineage>
        <taxon>Bacteria</taxon>
        <taxon>Pseudomonadati</taxon>
        <taxon>Pseudomonadota</taxon>
        <taxon>Gammaproteobacteria</taxon>
        <taxon>Cellvibrionales</taxon>
        <taxon>Microbulbiferaceae</taxon>
        <taxon>Microbulbifer</taxon>
    </lineage>
</organism>
<reference evidence="7" key="1">
    <citation type="submission" date="2017-08" db="EMBL/GenBank/DDBJ databases">
        <title>Microbulbifer marisrubri sp. nov., a halophilic alphaproteobacterium isolated from marine sediment of the Yellow Sea, China.</title>
        <authorList>
            <person name="Zhang G."/>
            <person name="Xiong Q."/>
        </authorList>
    </citation>
    <scope>NUCLEOTIDE SEQUENCE [LARGE SCALE GENOMIC DNA]</scope>
    <source>
        <strain evidence="7">WRN-8</strain>
    </source>
</reference>
<keyword evidence="8" id="KW-1185">Reference proteome</keyword>
<dbReference type="InterPro" id="IPR036259">
    <property type="entry name" value="MFS_trans_sf"/>
</dbReference>
<keyword evidence="5 6" id="KW-0472">Membrane</keyword>
<feature type="transmembrane region" description="Helical" evidence="6">
    <location>
        <begin position="46"/>
        <end position="68"/>
    </location>
</feature>
<evidence type="ECO:0000313" key="7">
    <source>
        <dbReference type="EMBL" id="PCO07094.1"/>
    </source>
</evidence>
<keyword evidence="4 6" id="KW-1133">Transmembrane helix</keyword>
<comment type="caution">
    <text evidence="7">The sequence shown here is derived from an EMBL/GenBank/DDBJ whole genome shotgun (WGS) entry which is preliminary data.</text>
</comment>